<accession>A0A1L0AHU1</accession>
<name>A0A1L0AHU1_9GAMM</name>
<sequence length="64" mass="6905">MTLKGGLGPALLPENFINVSTKFITNSILQGRPGTAMPPWNSFLSTSDAQWLANQLKHGVHDGK</sequence>
<dbReference type="Gene3D" id="1.10.760.10">
    <property type="entry name" value="Cytochrome c-like domain"/>
    <property type="match status" value="1"/>
</dbReference>
<dbReference type="Proteomes" id="UP000182660">
    <property type="component" value="Unassembled WGS sequence"/>
</dbReference>
<dbReference type="InterPro" id="IPR036909">
    <property type="entry name" value="Cyt_c-like_dom_sf"/>
</dbReference>
<dbReference type="EMBL" id="FPLJ01000113">
    <property type="protein sequence ID" value="SGZ01685.1"/>
    <property type="molecule type" value="Genomic_DNA"/>
</dbReference>
<evidence type="ECO:0000313" key="3">
    <source>
        <dbReference type="Proteomes" id="UP000182660"/>
    </source>
</evidence>
<reference evidence="1 3" key="2">
    <citation type="submission" date="2016-11" db="EMBL/GenBank/DDBJ databases">
        <authorList>
            <person name="Klemetsen T."/>
        </authorList>
    </citation>
    <scope>NUCLEOTIDE SEQUENCE [LARGE SCALE GENOMIC DNA]</scope>
    <source>
        <strain evidence="1">MT 2528</strain>
    </source>
</reference>
<dbReference type="GO" id="GO:0009055">
    <property type="term" value="F:electron transfer activity"/>
    <property type="evidence" value="ECO:0007669"/>
    <property type="project" value="InterPro"/>
</dbReference>
<dbReference type="GO" id="GO:0020037">
    <property type="term" value="F:heme binding"/>
    <property type="evidence" value="ECO:0007669"/>
    <property type="project" value="InterPro"/>
</dbReference>
<protein>
    <submittedName>
        <fullName evidence="2">C-type cytochrome c55x</fullName>
    </submittedName>
</protein>
<gene>
    <name evidence="1" type="ORF">MT2528_4275</name>
    <name evidence="2" type="ORF">NVI5450_4167</name>
</gene>
<evidence type="ECO:0000313" key="2">
    <source>
        <dbReference type="EMBL" id="SGZ15376.1"/>
    </source>
</evidence>
<reference evidence="2 4" key="1">
    <citation type="submission" date="2016-11" db="EMBL/GenBank/DDBJ databases">
        <authorList>
            <person name="Jaros S."/>
            <person name="Januszkiewicz K."/>
            <person name="Wedrychowicz H."/>
        </authorList>
    </citation>
    <scope>NUCLEOTIDE SEQUENCE [LARGE SCALE GENOMIC DNA]</scope>
    <source>
        <strain evidence="2">NVI 5450</strain>
    </source>
</reference>
<evidence type="ECO:0000313" key="4">
    <source>
        <dbReference type="Proteomes" id="UP000183794"/>
    </source>
</evidence>
<dbReference type="EMBL" id="FPLD01000121">
    <property type="protein sequence ID" value="SGZ15376.1"/>
    <property type="molecule type" value="Genomic_DNA"/>
</dbReference>
<dbReference type="SUPFAM" id="SSF46626">
    <property type="entry name" value="Cytochrome c"/>
    <property type="match status" value="1"/>
</dbReference>
<keyword evidence="3" id="KW-1185">Reference proteome</keyword>
<dbReference type="Proteomes" id="UP000183794">
    <property type="component" value="Unassembled WGS sequence"/>
</dbReference>
<dbReference type="AlphaFoldDB" id="A0A1L0AHU1"/>
<organism evidence="2 4">
    <name type="scientific">Moritella viscosa</name>
    <dbReference type="NCBI Taxonomy" id="80854"/>
    <lineage>
        <taxon>Bacteria</taxon>
        <taxon>Pseudomonadati</taxon>
        <taxon>Pseudomonadota</taxon>
        <taxon>Gammaproteobacteria</taxon>
        <taxon>Alteromonadales</taxon>
        <taxon>Moritellaceae</taxon>
        <taxon>Moritella</taxon>
    </lineage>
</organism>
<evidence type="ECO:0000313" key="1">
    <source>
        <dbReference type="EMBL" id="SGZ01685.1"/>
    </source>
</evidence>
<proteinExistence type="predicted"/>